<dbReference type="SMART" id="SM00850">
    <property type="entry name" value="LytTR"/>
    <property type="match status" value="1"/>
</dbReference>
<name>A0A4U8QBG6_9FIRM</name>
<dbReference type="SUPFAM" id="SSF54427">
    <property type="entry name" value="NTF2-like"/>
    <property type="match status" value="1"/>
</dbReference>
<dbReference type="RefSeq" id="WP_047832844.1">
    <property type="nucleotide sequence ID" value="NZ_CAUSDN010000008.1"/>
</dbReference>
<dbReference type="EMBL" id="QGQD01000023">
    <property type="protein sequence ID" value="TLD02009.1"/>
    <property type="molecule type" value="Genomic_DNA"/>
</dbReference>
<dbReference type="Gene3D" id="3.10.450.50">
    <property type="match status" value="1"/>
</dbReference>
<dbReference type="InterPro" id="IPR032710">
    <property type="entry name" value="NTF2-like_dom_sf"/>
</dbReference>
<dbReference type="Pfam" id="PF04397">
    <property type="entry name" value="LytTR"/>
    <property type="match status" value="1"/>
</dbReference>
<organism evidence="2 3">
    <name type="scientific">Robinsoniella peoriensis</name>
    <dbReference type="NCBI Taxonomy" id="180332"/>
    <lineage>
        <taxon>Bacteria</taxon>
        <taxon>Bacillati</taxon>
        <taxon>Bacillota</taxon>
        <taxon>Clostridia</taxon>
        <taxon>Lachnospirales</taxon>
        <taxon>Lachnospiraceae</taxon>
        <taxon>Robinsoniella</taxon>
    </lineage>
</organism>
<reference evidence="2 3" key="1">
    <citation type="journal article" date="2019" name="Anaerobe">
        <title>Detection of Robinsoniella peoriensis in multiple bone samples of a trauma patient.</title>
        <authorList>
            <person name="Schrottner P."/>
            <person name="Hartwich K."/>
            <person name="Bunk B."/>
            <person name="Schober I."/>
            <person name="Helbig S."/>
            <person name="Rudolph W.W."/>
            <person name="Gunzer F."/>
        </authorList>
    </citation>
    <scope>NUCLEOTIDE SEQUENCE [LARGE SCALE GENOMIC DNA]</scope>
    <source>
        <strain evidence="2 3">DSM 106044</strain>
    </source>
</reference>
<dbReference type="Proteomes" id="UP000306509">
    <property type="component" value="Unassembled WGS sequence"/>
</dbReference>
<accession>A0A4U8QBG6</accession>
<proteinExistence type="predicted"/>
<gene>
    <name evidence="2" type="ORF">DSM106044_01046</name>
</gene>
<dbReference type="Gene3D" id="2.40.50.1020">
    <property type="entry name" value="LytTr DNA-binding domain"/>
    <property type="match status" value="1"/>
</dbReference>
<dbReference type="STRING" id="180332.GCA_000797495_00470"/>
<dbReference type="AlphaFoldDB" id="A0A4U8QBG6"/>
<dbReference type="GO" id="GO:0003677">
    <property type="term" value="F:DNA binding"/>
    <property type="evidence" value="ECO:0007669"/>
    <property type="project" value="InterPro"/>
</dbReference>
<comment type="caution">
    <text evidence="2">The sequence shown here is derived from an EMBL/GenBank/DDBJ whole genome shotgun (WGS) entry which is preliminary data.</text>
</comment>
<evidence type="ECO:0000313" key="3">
    <source>
        <dbReference type="Proteomes" id="UP000306509"/>
    </source>
</evidence>
<evidence type="ECO:0000259" key="1">
    <source>
        <dbReference type="SMART" id="SM00850"/>
    </source>
</evidence>
<evidence type="ECO:0000313" key="2">
    <source>
        <dbReference type="EMBL" id="TLD02009.1"/>
    </source>
</evidence>
<dbReference type="InterPro" id="IPR007492">
    <property type="entry name" value="LytTR_DNA-bd_dom"/>
</dbReference>
<keyword evidence="3" id="KW-1185">Reference proteome</keyword>
<protein>
    <submittedName>
        <fullName evidence="2">Response regulator of the LytR/AlgR family protein</fullName>
    </submittedName>
</protein>
<sequence>MQKLKIQEAVTRTQECLNFFWQKDSSYIIRQLSEEVVWIGALKKEFKHGKDMVVQDLVETSKANPKCHLMQQEFWCVAHDRKSCLVMGRYLVTTDQKTQLLLQEEQRVTFSWHLKNGELKIIYIHISSPLEYLGDYELFPCKRGSMTYEYLKKLIENDNGKDHRLEIRDKYGCVHYLKESEVEYAEAQNHYTMFHTVRENCIEARISWKECHGILGQDFVKVHRSYIVNRSYVKALRNSELIMISGSHIPVPVKKYKNIYKELMCE</sequence>
<feature type="domain" description="HTH LytTR-type" evidence="1">
    <location>
        <begin position="172"/>
        <end position="264"/>
    </location>
</feature>